<dbReference type="Pfam" id="PF09720">
    <property type="entry name" value="Unstab_antitox"/>
    <property type="match status" value="1"/>
</dbReference>
<dbReference type="RefSeq" id="WP_099325052.1">
    <property type="nucleotide sequence ID" value="NZ_CP049055.1"/>
</dbReference>
<evidence type="ECO:0008006" key="6">
    <source>
        <dbReference type="Google" id="ProtNLM"/>
    </source>
</evidence>
<reference evidence="4" key="4">
    <citation type="submission" date="2017-10" db="EMBL/GenBank/DDBJ databases">
        <authorList>
            <person name="Frank J."/>
        </authorList>
    </citation>
    <scope>NUCLEOTIDE SEQUENCE [LARGE SCALE GENOMIC DNA]</scope>
</reference>
<dbReference type="AlphaFoldDB" id="Q1PXT6"/>
<evidence type="ECO:0000313" key="2">
    <source>
        <dbReference type="EMBL" id="QII09769.1"/>
    </source>
</evidence>
<evidence type="ECO:0000313" key="5">
    <source>
        <dbReference type="Proteomes" id="UP000501926"/>
    </source>
</evidence>
<proteinExistence type="predicted"/>
<dbReference type="EMBL" id="CT573072">
    <property type="protein sequence ID" value="CAJ72846.1"/>
    <property type="molecule type" value="Genomic_DNA"/>
</dbReference>
<sequence length="69" mass="8069">MTAYLRNLPIEERIRLVEDIWDSIATDQAALPLTDEQKEELDRRLNAYESERLKGRLAGEAISDIRKRL</sequence>
<reference evidence="1" key="2">
    <citation type="submission" date="2006-01" db="EMBL/GenBank/DDBJ databases">
        <authorList>
            <person name="Genoscope"/>
        </authorList>
    </citation>
    <scope>NUCLEOTIDE SEQUENCE</scope>
</reference>
<dbReference type="InterPro" id="IPR013406">
    <property type="entry name" value="CHP02574_addiction_mod"/>
</dbReference>
<dbReference type="KEGG" id="kst:KSMBR1_1833"/>
<reference evidence="1" key="1">
    <citation type="journal article" date="2006" name="Nature">
        <title>Deciphering the evolution and metabolism of an anammox bacterium from a community genome.</title>
        <authorList>
            <person name="Strous M."/>
            <person name="Pelletier E."/>
            <person name="Mangenot S."/>
            <person name="Rattei T."/>
            <person name="Lehner A."/>
            <person name="Taylor M.W."/>
            <person name="Horn M."/>
            <person name="Daims H."/>
            <person name="Bartol-Mavel D."/>
            <person name="Wincker P."/>
            <person name="Barbe V."/>
            <person name="Fonknechten N."/>
            <person name="Vallenet D."/>
            <person name="Segurens B."/>
            <person name="Schenowitz-Truong C."/>
            <person name="Medigue C."/>
            <person name="Collingro A."/>
            <person name="Snel B."/>
            <person name="Dutilh B.E."/>
            <person name="OpDenCamp H.J.M."/>
            <person name="vanDerDrift C."/>
            <person name="Cirpus I."/>
            <person name="vanDePas-Schoonen K.T."/>
            <person name="Harhangi H.R."/>
            <person name="vanNiftrik L."/>
            <person name="Schmid M."/>
            <person name="Keltjens J."/>
            <person name="vanDeVossenberg J."/>
            <person name="Kartal B."/>
            <person name="Meier H."/>
            <person name="Frishman D."/>
            <person name="Huynen M.A."/>
            <person name="Mewes H."/>
            <person name="Weissenbach J."/>
            <person name="Jetten M.S.M."/>
            <person name="Wagner M."/>
            <person name="LePaslier D."/>
        </authorList>
    </citation>
    <scope>NUCLEOTIDE SEQUENCE</scope>
</reference>
<evidence type="ECO:0000313" key="4">
    <source>
        <dbReference type="Proteomes" id="UP000221734"/>
    </source>
</evidence>
<evidence type="ECO:0000313" key="3">
    <source>
        <dbReference type="EMBL" id="SOH04332.1"/>
    </source>
</evidence>
<dbReference type="NCBIfam" id="TIGR02574">
    <property type="entry name" value="stabl_TIGR02574"/>
    <property type="match status" value="1"/>
</dbReference>
<accession>Q1PXT6</accession>
<name>Q1PXT6_KUEST</name>
<dbReference type="OrthoDB" id="283760at2"/>
<gene>
    <name evidence="2" type="ORF">KsCSTR_03900</name>
    <name evidence="3" type="ORF">KSMBR1_1833</name>
    <name evidence="1" type="ORF">kustd2101</name>
</gene>
<reference evidence="3" key="3">
    <citation type="submission" date="2017-10" db="EMBL/GenBank/DDBJ databases">
        <authorList>
            <person name="Banno H."/>
            <person name="Chua N.-H."/>
        </authorList>
    </citation>
    <scope>NUCLEOTIDE SEQUENCE [LARGE SCALE GENOMIC DNA]</scope>
    <source>
        <strain evidence="3">Kuenenia_mbr1_ru-nijmegen</strain>
    </source>
</reference>
<organism evidence="1">
    <name type="scientific">Kuenenia stuttgartiensis</name>
    <dbReference type="NCBI Taxonomy" id="174633"/>
    <lineage>
        <taxon>Bacteria</taxon>
        <taxon>Pseudomonadati</taxon>
        <taxon>Planctomycetota</taxon>
        <taxon>Candidatus Brocadiia</taxon>
        <taxon>Candidatus Brocadiales</taxon>
        <taxon>Candidatus Brocadiaceae</taxon>
        <taxon>Candidatus Kuenenia</taxon>
    </lineage>
</organism>
<protein>
    <recommendedName>
        <fullName evidence="6">Addiction module component</fullName>
    </recommendedName>
</protein>
<evidence type="ECO:0000313" key="1">
    <source>
        <dbReference type="EMBL" id="CAJ72846.1"/>
    </source>
</evidence>
<dbReference type="EMBL" id="CP049055">
    <property type="protein sequence ID" value="QII09769.1"/>
    <property type="molecule type" value="Genomic_DNA"/>
</dbReference>
<reference evidence="2 5" key="5">
    <citation type="submission" date="2020-02" db="EMBL/GenBank/DDBJ databases">
        <title>Newly sequenced genome of strain CSTR1 showed variability in Candidatus Kuenenia stuttgartiensis genomes.</title>
        <authorList>
            <person name="Ding C."/>
            <person name="Adrian L."/>
        </authorList>
    </citation>
    <scope>NUCLEOTIDE SEQUENCE [LARGE SCALE GENOMIC DNA]</scope>
    <source>
        <strain evidence="2 5">CSTR1</strain>
    </source>
</reference>
<dbReference type="Proteomes" id="UP000501926">
    <property type="component" value="Chromosome"/>
</dbReference>
<keyword evidence="4" id="KW-1185">Reference proteome</keyword>
<dbReference type="EMBL" id="LT934425">
    <property type="protein sequence ID" value="SOH04332.1"/>
    <property type="molecule type" value="Genomic_DNA"/>
</dbReference>
<dbReference type="Proteomes" id="UP000221734">
    <property type="component" value="Chromosome Kuenenia_stuttgartiensis_MBR1"/>
</dbReference>